<evidence type="ECO:0000313" key="3">
    <source>
        <dbReference type="Proteomes" id="UP000016801"/>
    </source>
</evidence>
<dbReference type="VEuPathDB" id="FungiDB:CPUR_07793"/>
<organism evidence="2 3">
    <name type="scientific">Claviceps purpurea (strain 20.1)</name>
    <name type="common">Ergot fungus</name>
    <name type="synonym">Sphacelia segetum</name>
    <dbReference type="NCBI Taxonomy" id="1111077"/>
    <lineage>
        <taxon>Eukaryota</taxon>
        <taxon>Fungi</taxon>
        <taxon>Dikarya</taxon>
        <taxon>Ascomycota</taxon>
        <taxon>Pezizomycotina</taxon>
        <taxon>Sordariomycetes</taxon>
        <taxon>Hypocreomycetidae</taxon>
        <taxon>Hypocreales</taxon>
        <taxon>Clavicipitaceae</taxon>
        <taxon>Claviceps</taxon>
    </lineage>
</organism>
<feature type="domain" description="F-box" evidence="1">
    <location>
        <begin position="186"/>
        <end position="235"/>
    </location>
</feature>
<keyword evidence="3" id="KW-1185">Reference proteome</keyword>
<evidence type="ECO:0000259" key="1">
    <source>
        <dbReference type="PROSITE" id="PS50181"/>
    </source>
</evidence>
<protein>
    <recommendedName>
        <fullName evidence="1">F-box domain-containing protein</fullName>
    </recommendedName>
</protein>
<gene>
    <name evidence="2" type="ORF">CPUR_07793</name>
</gene>
<proteinExistence type="predicted"/>
<dbReference type="HOGENOM" id="CLU_010622_0_0_1"/>
<dbReference type="Gene3D" id="1.25.40.10">
    <property type="entry name" value="Tetratricopeptide repeat domain"/>
    <property type="match status" value="1"/>
</dbReference>
<dbReference type="SUPFAM" id="SSF52047">
    <property type="entry name" value="RNI-like"/>
    <property type="match status" value="1"/>
</dbReference>
<dbReference type="eggNOG" id="ENOG502S69X">
    <property type="taxonomic scope" value="Eukaryota"/>
</dbReference>
<dbReference type="Gene3D" id="3.80.10.10">
    <property type="entry name" value="Ribonuclease Inhibitor"/>
    <property type="match status" value="1"/>
</dbReference>
<evidence type="ECO:0000313" key="2">
    <source>
        <dbReference type="EMBL" id="CCE33865.1"/>
    </source>
</evidence>
<dbReference type="STRING" id="1111077.M1WBW6"/>
<comment type="caution">
    <text evidence="2">The sequence shown here is derived from an EMBL/GenBank/DDBJ whole genome shotgun (WGS) entry which is preliminary data.</text>
</comment>
<dbReference type="EMBL" id="CAGA01000068">
    <property type="protein sequence ID" value="CCE33865.1"/>
    <property type="molecule type" value="Genomic_DNA"/>
</dbReference>
<dbReference type="SUPFAM" id="SSF48452">
    <property type="entry name" value="TPR-like"/>
    <property type="match status" value="1"/>
</dbReference>
<reference evidence="2 3" key="1">
    <citation type="journal article" date="2013" name="PLoS Genet.">
        <title>Plant-symbiotic fungi as chemical engineers: Multi-genome analysis of the Clavicipitaceae reveals dynamics of alkaloid loci.</title>
        <authorList>
            <person name="Schardl C.L."/>
            <person name="Young C.A."/>
            <person name="Hesse U."/>
            <person name="Amyotte S.G."/>
            <person name="Andreeva K."/>
            <person name="Calie P.J."/>
            <person name="Fleetwood D.J."/>
            <person name="Haws D.C."/>
            <person name="Moore N."/>
            <person name="Oeser B."/>
            <person name="Panaccione D.G."/>
            <person name="Schweri K.K."/>
            <person name="Voisey C.R."/>
            <person name="Farman M.L."/>
            <person name="Jaromczyk J.W."/>
            <person name="Roe B.A."/>
            <person name="O'Sullivan D.M."/>
            <person name="Scott B."/>
            <person name="Tudzynski P."/>
            <person name="An Z."/>
            <person name="Arnaoudova E.G."/>
            <person name="Bullock C.T."/>
            <person name="Charlton N.D."/>
            <person name="Chen L."/>
            <person name="Cox M."/>
            <person name="Dinkins R.D."/>
            <person name="Florea S."/>
            <person name="Glenn A.E."/>
            <person name="Gordon A."/>
            <person name="Gueldener U."/>
            <person name="Harris D.R."/>
            <person name="Hollin W."/>
            <person name="Jaromczyk J."/>
            <person name="Johnson R.D."/>
            <person name="Khan A.K."/>
            <person name="Leistner E."/>
            <person name="Leuchtmann A."/>
            <person name="Li C."/>
            <person name="Liu J."/>
            <person name="Liu J."/>
            <person name="Liu M."/>
            <person name="Mace W."/>
            <person name="Machado C."/>
            <person name="Nagabhyru P."/>
            <person name="Pan J."/>
            <person name="Schmid J."/>
            <person name="Sugawara K."/>
            <person name="Steiner U."/>
            <person name="Takach J.E."/>
            <person name="Tanaka E."/>
            <person name="Webb J.S."/>
            <person name="Wilson E.V."/>
            <person name="Wiseman J.L."/>
            <person name="Yoshida R."/>
            <person name="Zeng Z."/>
        </authorList>
    </citation>
    <scope>NUCLEOTIDE SEQUENCE [LARGE SCALE GENOMIC DNA]</scope>
    <source>
        <strain evidence="2 3">20.1</strain>
    </source>
</reference>
<dbReference type="InterPro" id="IPR001810">
    <property type="entry name" value="F-box_dom"/>
</dbReference>
<dbReference type="SUPFAM" id="SSF81383">
    <property type="entry name" value="F-box domain"/>
    <property type="match status" value="1"/>
</dbReference>
<dbReference type="PROSITE" id="PS50181">
    <property type="entry name" value="FBOX"/>
    <property type="match status" value="1"/>
</dbReference>
<name>M1WBW6_CLAP2</name>
<dbReference type="InterPro" id="IPR036047">
    <property type="entry name" value="F-box-like_dom_sf"/>
</dbReference>
<dbReference type="InterPro" id="IPR032675">
    <property type="entry name" value="LRR_dom_sf"/>
</dbReference>
<dbReference type="InterPro" id="IPR011990">
    <property type="entry name" value="TPR-like_helical_dom_sf"/>
</dbReference>
<dbReference type="OrthoDB" id="2254954at2759"/>
<dbReference type="Gene3D" id="1.20.1280.50">
    <property type="match status" value="1"/>
</dbReference>
<dbReference type="Proteomes" id="UP000016801">
    <property type="component" value="Unassembled WGS sequence"/>
</dbReference>
<accession>M1WBW6</accession>
<dbReference type="AlphaFoldDB" id="M1WBW6"/>
<sequence>MSSSRALDASTPVSTMRDLIESGRQARENAIKKHERALKLLTNVMNNCPCARGVERRRCTCKNFEKVAAEGGSIFKEAMFTCHCDVGGTFGTCDNMDHIQALHVQSTIFEALGKLDHAVKSAEWILELAPRLPDGYIRLGNLARLQKNEEYACELYAAGVEANKESAANLSPKSQHLYILYRDVLRQDPLRLPAEVVSQIFSYLSWIEIILVLRVSKEWIRKLTSPVHRQLWRTLVFSNEYHRPMLRPSHLQKVLSWAGEGGARRIVIEEGGVVTESTVTQLLESSPSLEHLVFHNIWEQTLPAHQSKWTQLKHISLSSLGDDFNHVEVDREGGFPQTFLQNAASSLEHLNLKGIPLSWYRGKAPHLPQLKTLRMGGAFDDNGPFPIFDLSISFPRLEQLCIGPDIPYLSGKLAAIRQRRWEDVWPHLKVLKFETCKIEIESSDSLDTRLSLRYLTALHSIQHVSLTLDKVPWQSMFREKYEHVICDTDASQYSDFKNLRSFEAPELPITPTGGRILLSNAVMANQLTSFDLVFPSRYCEGRIVLDDPLTGTTIIDDPGSGTVEERSIWHLKGYEWLRGTPSIHTLGIYEFCFPVDAENNEDSPLLRFLATFPNLRTLKINSEQYRALDFVILVGSIMRVTHLETIYTYCVDGEDWDQLEEMAQEHGVQLMGWQFPEQQWPMPLES</sequence>